<dbReference type="AlphaFoldDB" id="X1EF05"/>
<dbReference type="EMBL" id="BARU01014261">
    <property type="protein sequence ID" value="GAH31866.1"/>
    <property type="molecule type" value="Genomic_DNA"/>
</dbReference>
<sequence>VVLRLVMLAKASNIELLHTNGYHADLVGRLAGRLAKIPMITTLHTNSTWKRKPSTFTHYFRKWADSWSAKRFGSHFIALTSSIRDFHIKEMNYPEQKFSIVPNPIDPSRIKFDSLDRSIVRKELGINNDTLLILSVGNLLPIKGHRYLINAAAELYKQGKKFQI</sequence>
<name>X1EF05_9ZZZZ</name>
<accession>X1EF05</accession>
<dbReference type="Pfam" id="PF13439">
    <property type="entry name" value="Glyco_transf_4"/>
    <property type="match status" value="1"/>
</dbReference>
<gene>
    <name evidence="2" type="ORF">S03H2_25276</name>
</gene>
<protein>
    <recommendedName>
        <fullName evidence="1">Glycosyltransferase subfamily 4-like N-terminal domain-containing protein</fullName>
    </recommendedName>
</protein>
<evidence type="ECO:0000259" key="1">
    <source>
        <dbReference type="Pfam" id="PF13439"/>
    </source>
</evidence>
<dbReference type="Gene3D" id="3.40.50.2000">
    <property type="entry name" value="Glycogen Phosphorylase B"/>
    <property type="match status" value="2"/>
</dbReference>
<feature type="non-terminal residue" evidence="2">
    <location>
        <position position="164"/>
    </location>
</feature>
<organism evidence="2">
    <name type="scientific">marine sediment metagenome</name>
    <dbReference type="NCBI Taxonomy" id="412755"/>
    <lineage>
        <taxon>unclassified sequences</taxon>
        <taxon>metagenomes</taxon>
        <taxon>ecological metagenomes</taxon>
    </lineage>
</organism>
<proteinExistence type="predicted"/>
<feature type="domain" description="Glycosyltransferase subfamily 4-like N-terminal" evidence="1">
    <location>
        <begin position="3"/>
        <end position="109"/>
    </location>
</feature>
<reference evidence="2" key="1">
    <citation type="journal article" date="2014" name="Front. Microbiol.">
        <title>High frequency of phylogenetically diverse reductive dehalogenase-homologous genes in deep subseafloor sedimentary metagenomes.</title>
        <authorList>
            <person name="Kawai M."/>
            <person name="Futagami T."/>
            <person name="Toyoda A."/>
            <person name="Takaki Y."/>
            <person name="Nishi S."/>
            <person name="Hori S."/>
            <person name="Arai W."/>
            <person name="Tsubouchi T."/>
            <person name="Morono Y."/>
            <person name="Uchiyama I."/>
            <person name="Ito T."/>
            <person name="Fujiyama A."/>
            <person name="Inagaki F."/>
            <person name="Takami H."/>
        </authorList>
    </citation>
    <scope>NUCLEOTIDE SEQUENCE</scope>
    <source>
        <strain evidence="2">Expedition CK06-06</strain>
    </source>
</reference>
<evidence type="ECO:0000313" key="2">
    <source>
        <dbReference type="EMBL" id="GAH31866.1"/>
    </source>
</evidence>
<feature type="non-terminal residue" evidence="2">
    <location>
        <position position="1"/>
    </location>
</feature>
<dbReference type="InterPro" id="IPR028098">
    <property type="entry name" value="Glyco_trans_4-like_N"/>
</dbReference>
<comment type="caution">
    <text evidence="2">The sequence shown here is derived from an EMBL/GenBank/DDBJ whole genome shotgun (WGS) entry which is preliminary data.</text>
</comment>
<dbReference type="SUPFAM" id="SSF53756">
    <property type="entry name" value="UDP-Glycosyltransferase/glycogen phosphorylase"/>
    <property type="match status" value="1"/>
</dbReference>